<keyword evidence="6 10" id="KW-0210">Decarboxylase</keyword>
<sequence length="410" mass="44489">MGGAYRRSAGSARLGTRLGGPRIGRPGRGHHVRPDRRRRTRERPCHVLRDQAGGRGADAAPGRRTGGRRRRPECARPPRRAPGPEERLSRRRDPERRRHARRGRASRKLRRGRGSGGEGDRRGRGARPSGRTDRRLERGEGGVSDILDRIAAYKRREIAEAKALRPYAEVKRVADAASPPRGFVAAIRQTIDEGRTALIAEIKKASPSKGLIREDFDPPELARAYVEGGATCLSVLTDGPSFQGSAAYLVAAREAAPLPAIRKDFLFEPYQVAESRALGADCILVIMASLTDAEARDLVTAAGDFGMDVLVEVHNQEELDRALPLGTTLVGVNNRNLRTFEVTLETTEVLAASIPDDRIIVGESGIFTALDVARLEAVGCRTVLVGESLMRQPDVTAATKALLAPIAGQL</sequence>
<dbReference type="Proteomes" id="UP000291613">
    <property type="component" value="Unassembled WGS sequence"/>
</dbReference>
<gene>
    <name evidence="10 13" type="primary">trpC</name>
    <name evidence="13" type="ORF">EYR15_16810</name>
</gene>
<organism evidence="13 14">
    <name type="scientific">Hansschlegelia quercus</name>
    <dbReference type="NCBI Taxonomy" id="2528245"/>
    <lineage>
        <taxon>Bacteria</taxon>
        <taxon>Pseudomonadati</taxon>
        <taxon>Pseudomonadota</taxon>
        <taxon>Alphaproteobacteria</taxon>
        <taxon>Hyphomicrobiales</taxon>
        <taxon>Methylopilaceae</taxon>
        <taxon>Hansschlegelia</taxon>
    </lineage>
</organism>
<dbReference type="NCBIfam" id="NF001370">
    <property type="entry name" value="PRK00278.1-2"/>
    <property type="match status" value="1"/>
</dbReference>
<dbReference type="UniPathway" id="UPA00035">
    <property type="reaction ID" value="UER00043"/>
</dbReference>
<dbReference type="HAMAP" id="MF_00134_B">
    <property type="entry name" value="IGPS_B"/>
    <property type="match status" value="1"/>
</dbReference>
<feature type="compositionally biased region" description="Basic and acidic residues" evidence="11">
    <location>
        <begin position="130"/>
        <end position="140"/>
    </location>
</feature>
<evidence type="ECO:0000256" key="5">
    <source>
        <dbReference type="ARBA" id="ARBA00022605"/>
    </source>
</evidence>
<reference evidence="13 14" key="1">
    <citation type="submission" date="2019-02" db="EMBL/GenBank/DDBJ databases">
        <title>Hansschlegelia quercus sp. nov., a novel methylotrophic bacterium from buds of oak (Quercus robur L.).</title>
        <authorList>
            <person name="Agafonova N.V."/>
            <person name="Kaparullina E.N."/>
            <person name="Grouzdev D.S."/>
            <person name="Doronina N.V."/>
        </authorList>
    </citation>
    <scope>NUCLEOTIDE SEQUENCE [LARGE SCALE GENOMIC DNA]</scope>
    <source>
        <strain evidence="13 14">Dub</strain>
    </source>
</reference>
<keyword evidence="9 10" id="KW-0456">Lyase</keyword>
<comment type="caution">
    <text evidence="13">The sequence shown here is derived from an EMBL/GenBank/DDBJ whole genome shotgun (WGS) entry which is preliminary data.</text>
</comment>
<dbReference type="EMBL" id="SIUB01000012">
    <property type="protein sequence ID" value="TBN47064.1"/>
    <property type="molecule type" value="Genomic_DNA"/>
</dbReference>
<accession>A0A4Q9GB44</accession>
<evidence type="ECO:0000313" key="14">
    <source>
        <dbReference type="Proteomes" id="UP000291613"/>
    </source>
</evidence>
<evidence type="ECO:0000256" key="9">
    <source>
        <dbReference type="ARBA" id="ARBA00023239"/>
    </source>
</evidence>
<comment type="catalytic activity">
    <reaction evidence="1 10">
        <text>1-(2-carboxyphenylamino)-1-deoxy-D-ribulose 5-phosphate + H(+) = (1S,2R)-1-C-(indol-3-yl)glycerol 3-phosphate + CO2 + H2O</text>
        <dbReference type="Rhea" id="RHEA:23476"/>
        <dbReference type="ChEBI" id="CHEBI:15377"/>
        <dbReference type="ChEBI" id="CHEBI:15378"/>
        <dbReference type="ChEBI" id="CHEBI:16526"/>
        <dbReference type="ChEBI" id="CHEBI:58613"/>
        <dbReference type="ChEBI" id="CHEBI:58866"/>
        <dbReference type="EC" id="4.1.1.48"/>
    </reaction>
</comment>
<dbReference type="OrthoDB" id="9804217at2"/>
<dbReference type="InterPro" id="IPR013785">
    <property type="entry name" value="Aldolase_TIM"/>
</dbReference>
<keyword evidence="8 10" id="KW-0057">Aromatic amino acid biosynthesis</keyword>
<dbReference type="GO" id="GO:0004640">
    <property type="term" value="F:phosphoribosylanthranilate isomerase activity"/>
    <property type="evidence" value="ECO:0007669"/>
    <property type="project" value="TreeGrafter"/>
</dbReference>
<keyword evidence="14" id="KW-1185">Reference proteome</keyword>
<evidence type="ECO:0000256" key="10">
    <source>
        <dbReference type="HAMAP-Rule" id="MF_00134"/>
    </source>
</evidence>
<dbReference type="NCBIfam" id="NF001373">
    <property type="entry name" value="PRK00278.1-6"/>
    <property type="match status" value="1"/>
</dbReference>
<dbReference type="GO" id="GO:0004425">
    <property type="term" value="F:indole-3-glycerol-phosphate synthase activity"/>
    <property type="evidence" value="ECO:0007669"/>
    <property type="project" value="UniProtKB-UniRule"/>
</dbReference>
<evidence type="ECO:0000256" key="11">
    <source>
        <dbReference type="SAM" id="MobiDB-lite"/>
    </source>
</evidence>
<evidence type="ECO:0000256" key="6">
    <source>
        <dbReference type="ARBA" id="ARBA00022793"/>
    </source>
</evidence>
<feature type="compositionally biased region" description="Basic residues" evidence="11">
    <location>
        <begin position="25"/>
        <end position="41"/>
    </location>
</feature>
<dbReference type="Pfam" id="PF00218">
    <property type="entry name" value="IGPS"/>
    <property type="match status" value="1"/>
</dbReference>
<feature type="compositionally biased region" description="Basic and acidic residues" evidence="11">
    <location>
        <begin position="72"/>
        <end position="96"/>
    </location>
</feature>
<feature type="compositionally biased region" description="Basic residues" evidence="11">
    <location>
        <begin position="97"/>
        <end position="113"/>
    </location>
</feature>
<dbReference type="CDD" id="cd00331">
    <property type="entry name" value="IGPS"/>
    <property type="match status" value="1"/>
</dbReference>
<protein>
    <recommendedName>
        <fullName evidence="4 10">Indole-3-glycerol phosphate synthase</fullName>
        <shortName evidence="10">IGPS</shortName>
        <ecNumber evidence="3 10">4.1.1.48</ecNumber>
    </recommendedName>
</protein>
<comment type="pathway">
    <text evidence="2 10">Amino-acid biosynthesis; L-tryptophan biosynthesis; L-tryptophan from chorismate: step 4/5.</text>
</comment>
<dbReference type="AlphaFoldDB" id="A0A4Q9GB44"/>
<evidence type="ECO:0000256" key="7">
    <source>
        <dbReference type="ARBA" id="ARBA00022822"/>
    </source>
</evidence>
<comment type="similarity">
    <text evidence="10">Belongs to the TrpC family.</text>
</comment>
<dbReference type="PANTHER" id="PTHR22854:SF2">
    <property type="entry name" value="INDOLE-3-GLYCEROL-PHOSPHATE SYNTHASE"/>
    <property type="match status" value="1"/>
</dbReference>
<dbReference type="FunFam" id="3.20.20.70:FF:000024">
    <property type="entry name" value="Indole-3-glycerol phosphate synthase"/>
    <property type="match status" value="1"/>
</dbReference>
<dbReference type="PROSITE" id="PS00614">
    <property type="entry name" value="IGPS"/>
    <property type="match status" value="1"/>
</dbReference>
<name>A0A4Q9GB44_9HYPH</name>
<dbReference type="EC" id="4.1.1.48" evidence="3 10"/>
<dbReference type="InterPro" id="IPR011060">
    <property type="entry name" value="RibuloseP-bd_barrel"/>
</dbReference>
<dbReference type="InterPro" id="IPR045186">
    <property type="entry name" value="Indole-3-glycerol_P_synth"/>
</dbReference>
<feature type="region of interest" description="Disordered" evidence="11">
    <location>
        <begin position="1"/>
        <end position="140"/>
    </location>
</feature>
<keyword evidence="7 10" id="KW-0822">Tryptophan biosynthesis</keyword>
<proteinExistence type="inferred from homology"/>
<evidence type="ECO:0000256" key="8">
    <source>
        <dbReference type="ARBA" id="ARBA00023141"/>
    </source>
</evidence>
<dbReference type="InterPro" id="IPR013798">
    <property type="entry name" value="Indole-3-glycerol_P_synth_dom"/>
</dbReference>
<dbReference type="PANTHER" id="PTHR22854">
    <property type="entry name" value="TRYPTOPHAN BIOSYNTHESIS PROTEIN"/>
    <property type="match status" value="1"/>
</dbReference>
<evidence type="ECO:0000256" key="4">
    <source>
        <dbReference type="ARBA" id="ARBA00018080"/>
    </source>
</evidence>
<evidence type="ECO:0000256" key="1">
    <source>
        <dbReference type="ARBA" id="ARBA00001633"/>
    </source>
</evidence>
<dbReference type="NCBIfam" id="NF001377">
    <property type="entry name" value="PRK00278.2-4"/>
    <property type="match status" value="1"/>
</dbReference>
<keyword evidence="5 10" id="KW-0028">Amino-acid biosynthesis</keyword>
<dbReference type="Gene3D" id="3.20.20.70">
    <property type="entry name" value="Aldolase class I"/>
    <property type="match status" value="1"/>
</dbReference>
<evidence type="ECO:0000259" key="12">
    <source>
        <dbReference type="Pfam" id="PF00218"/>
    </source>
</evidence>
<evidence type="ECO:0000256" key="3">
    <source>
        <dbReference type="ARBA" id="ARBA00012362"/>
    </source>
</evidence>
<feature type="domain" description="Indole-3-glycerol phosphate synthase" evidence="12">
    <location>
        <begin position="147"/>
        <end position="402"/>
    </location>
</feature>
<dbReference type="GO" id="GO:0000162">
    <property type="term" value="P:L-tryptophan biosynthetic process"/>
    <property type="evidence" value="ECO:0007669"/>
    <property type="project" value="UniProtKB-UniRule"/>
</dbReference>
<dbReference type="InterPro" id="IPR001468">
    <property type="entry name" value="Indole-3-GlycerolPSynthase_CS"/>
</dbReference>
<evidence type="ECO:0000256" key="2">
    <source>
        <dbReference type="ARBA" id="ARBA00004696"/>
    </source>
</evidence>
<evidence type="ECO:0000313" key="13">
    <source>
        <dbReference type="EMBL" id="TBN47064.1"/>
    </source>
</evidence>
<dbReference type="SUPFAM" id="SSF51366">
    <property type="entry name" value="Ribulose-phoshate binding barrel"/>
    <property type="match status" value="1"/>
</dbReference>